<evidence type="ECO:0000313" key="4">
    <source>
        <dbReference type="EMBL" id="KRT94579.1"/>
    </source>
</evidence>
<evidence type="ECO:0000313" key="6">
    <source>
        <dbReference type="Proteomes" id="UP000036168"/>
    </source>
</evidence>
<comment type="similarity">
    <text evidence="1">Belongs to the NAD(P)H dehydrogenase (quinone) family.</text>
</comment>
<dbReference type="EMBL" id="LECW02000006">
    <property type="protein sequence ID" value="KRT94579.1"/>
    <property type="molecule type" value="Genomic_DNA"/>
</dbReference>
<dbReference type="Pfam" id="PF02525">
    <property type="entry name" value="Flavodoxin_2"/>
    <property type="match status" value="1"/>
</dbReference>
<accession>A0A0J6E113</accession>
<sequence length="198" mass="22897">MKGTDHMKTLVLVVHPNIESSRINKKWKEAVLSEPGVTVHDLYEKYRDQPIDVEFEQRLLLDHDRIVFQFPLYWYSSPPLLKQWFDEVFTFGWAHGPGGTKLRGKEWVMAMSIGSPEHSYQAGGYNLFSVSELTRPFQASANLVGMTFLPSFAEYRANKISDEEIAQSAIRYVEHITNAELNPKVRFRNYLKQLEGVD</sequence>
<dbReference type="STRING" id="1664069.BGLY_0602"/>
<dbReference type="PATRIC" id="fig|1664069.3.peg.387"/>
<proteinExistence type="inferred from homology"/>
<accession>A0A0J6ERR5</accession>
<evidence type="ECO:0000313" key="5">
    <source>
        <dbReference type="EMBL" id="MEC0486432.1"/>
    </source>
</evidence>
<dbReference type="EMBL" id="JARRTL010000017">
    <property type="protein sequence ID" value="MEC0486432.1"/>
    <property type="molecule type" value="Genomic_DNA"/>
</dbReference>
<organism evidence="4 6">
    <name type="scientific">Bacillus glycinifermentans</name>
    <dbReference type="NCBI Taxonomy" id="1664069"/>
    <lineage>
        <taxon>Bacteria</taxon>
        <taxon>Bacillati</taxon>
        <taxon>Bacillota</taxon>
        <taxon>Bacilli</taxon>
        <taxon>Bacillales</taxon>
        <taxon>Bacillaceae</taxon>
        <taxon>Bacillus</taxon>
    </lineage>
</organism>
<dbReference type="PANTHER" id="PTHR47307">
    <property type="entry name" value="GLUTATHIONE-REGULATED POTASSIUM-EFFLUX SYSTEM ANCILLARY PROTEIN KEFG"/>
    <property type="match status" value="1"/>
</dbReference>
<dbReference type="RefSeq" id="WP_048353609.1">
    <property type="nucleotide sequence ID" value="NZ_CP023481.1"/>
</dbReference>
<reference evidence="5 7" key="3">
    <citation type="submission" date="2023-03" db="EMBL/GenBank/DDBJ databases">
        <title>Agriculturally important microbes genome sequencing.</title>
        <authorList>
            <person name="Dunlap C."/>
        </authorList>
    </citation>
    <scope>NUCLEOTIDE SEQUENCE [LARGE SCALE GENOMIC DNA]</scope>
    <source>
        <strain evidence="5 7">CBP-3203</strain>
    </source>
</reference>
<dbReference type="FunFam" id="3.40.50.360:FF:000013">
    <property type="entry name" value="Glutathione-regulated potassium-efflux system ancillary protein KefG"/>
    <property type="match status" value="1"/>
</dbReference>
<dbReference type="Proteomes" id="UP001341297">
    <property type="component" value="Unassembled WGS sequence"/>
</dbReference>
<evidence type="ECO:0000256" key="1">
    <source>
        <dbReference type="ARBA" id="ARBA00006252"/>
    </source>
</evidence>
<dbReference type="GO" id="GO:0009055">
    <property type="term" value="F:electron transfer activity"/>
    <property type="evidence" value="ECO:0007669"/>
    <property type="project" value="TreeGrafter"/>
</dbReference>
<protein>
    <submittedName>
        <fullName evidence="4">General stress protein</fullName>
    </submittedName>
    <submittedName>
        <fullName evidence="5">NAD(P)H-dependent oxidoreductase</fullName>
        <ecNumber evidence="5">1.-.-.-</ecNumber>
        <ecNumber evidence="5">1.6.99.-</ecNumber>
    </submittedName>
</protein>
<dbReference type="EC" id="1.-.-.-" evidence="5"/>
<dbReference type="EC" id="1.6.99.-" evidence="5"/>
<dbReference type="InterPro" id="IPR046980">
    <property type="entry name" value="KefG/KefF"/>
</dbReference>
<comment type="caution">
    <text evidence="4">The sequence shown here is derived from an EMBL/GenBank/DDBJ whole genome shotgun (WGS) entry which is preliminary data.</text>
</comment>
<evidence type="ECO:0000313" key="7">
    <source>
        <dbReference type="Proteomes" id="UP001341297"/>
    </source>
</evidence>
<keyword evidence="2 5" id="KW-0560">Oxidoreductase</keyword>
<feature type="domain" description="Flavodoxin-like fold" evidence="3">
    <location>
        <begin position="7"/>
        <end position="175"/>
    </location>
</feature>
<dbReference type="InterPro" id="IPR029039">
    <property type="entry name" value="Flavoprotein-like_sf"/>
</dbReference>
<dbReference type="PANTHER" id="PTHR47307:SF1">
    <property type="entry name" value="GLUTATHIONE-REGULATED POTASSIUM-EFFLUX SYSTEM ANCILLARY PROTEIN KEFG"/>
    <property type="match status" value="1"/>
</dbReference>
<dbReference type="Proteomes" id="UP000036168">
    <property type="component" value="Unassembled WGS sequence"/>
</dbReference>
<name>A0A0J6E113_9BACI</name>
<keyword evidence="7" id="KW-1185">Reference proteome</keyword>
<evidence type="ECO:0000259" key="3">
    <source>
        <dbReference type="Pfam" id="PF02525"/>
    </source>
</evidence>
<gene>
    <name evidence="4" type="ORF">AB447_214480</name>
    <name evidence="5" type="ORF">P8828_16720</name>
</gene>
<dbReference type="InterPro" id="IPR003680">
    <property type="entry name" value="Flavodoxin_fold"/>
</dbReference>
<dbReference type="AlphaFoldDB" id="A0A0J6E113"/>
<dbReference type="GO" id="GO:0010181">
    <property type="term" value="F:FMN binding"/>
    <property type="evidence" value="ECO:0007669"/>
    <property type="project" value="TreeGrafter"/>
</dbReference>
<dbReference type="OrthoDB" id="9798454at2"/>
<evidence type="ECO:0000256" key="2">
    <source>
        <dbReference type="ARBA" id="ARBA00023002"/>
    </source>
</evidence>
<dbReference type="Gene3D" id="3.40.50.360">
    <property type="match status" value="1"/>
</dbReference>
<reference evidence="4 6" key="1">
    <citation type="journal article" date="2015" name="Int. J. Syst. Evol. Microbiol.">
        <title>Bacillus glycinifermentans sp. nov., isolated from fermented soybean paste.</title>
        <authorList>
            <person name="Kim S.J."/>
            <person name="Dunlap C.A."/>
            <person name="Kwon S.W."/>
            <person name="Rooney A.P."/>
        </authorList>
    </citation>
    <scope>NUCLEOTIDE SEQUENCE [LARGE SCALE GENOMIC DNA]</scope>
    <source>
        <strain evidence="4 6">GO-13</strain>
    </source>
</reference>
<reference evidence="4" key="2">
    <citation type="submission" date="2015-10" db="EMBL/GenBank/DDBJ databases">
        <authorList>
            <person name="Gilbert D.G."/>
        </authorList>
    </citation>
    <scope>NUCLEOTIDE SEQUENCE</scope>
    <source>
        <strain evidence="4">GO-13</strain>
    </source>
</reference>
<dbReference type="GO" id="GO:0003955">
    <property type="term" value="F:NAD(P)H dehydrogenase (quinone) activity"/>
    <property type="evidence" value="ECO:0007669"/>
    <property type="project" value="TreeGrafter"/>
</dbReference>
<dbReference type="SUPFAM" id="SSF52218">
    <property type="entry name" value="Flavoproteins"/>
    <property type="match status" value="1"/>
</dbReference>